<comment type="caution">
    <text evidence="9">The sequence shown here is derived from an EMBL/GenBank/DDBJ whole genome shotgun (WGS) entry which is preliminary data.</text>
</comment>
<comment type="function">
    <text evidence="5 6">Cell division protein that is involved in the assembly of the Z ring. May serve as a membrane anchor for the Z ring.</text>
</comment>
<dbReference type="InterPro" id="IPR003494">
    <property type="entry name" value="SHS2_FtsA"/>
</dbReference>
<comment type="subunit">
    <text evidence="5">Self-interacts. Interacts with FtsZ.</text>
</comment>
<dbReference type="SMART" id="SM00842">
    <property type="entry name" value="FtsA"/>
    <property type="match status" value="1"/>
</dbReference>
<evidence type="ECO:0000256" key="6">
    <source>
        <dbReference type="PIRNR" id="PIRNR003101"/>
    </source>
</evidence>
<organism evidence="9 10">
    <name type="scientific">Candidatus Caccoplasma merdipullorum</name>
    <dbReference type="NCBI Taxonomy" id="2840718"/>
    <lineage>
        <taxon>Bacteria</taxon>
        <taxon>Pseudomonadati</taxon>
        <taxon>Bacteroidota</taxon>
        <taxon>Bacteroidia</taxon>
        <taxon>Bacteroidales</taxon>
        <taxon>Bacteroidaceae</taxon>
        <taxon>Bacteroidaceae incertae sedis</taxon>
        <taxon>Candidatus Caccoplasma</taxon>
    </lineage>
</organism>
<dbReference type="GO" id="GO:0009898">
    <property type="term" value="C:cytoplasmic side of plasma membrane"/>
    <property type="evidence" value="ECO:0007669"/>
    <property type="project" value="UniProtKB-UniRule"/>
</dbReference>
<dbReference type="PIRSF" id="PIRSF003101">
    <property type="entry name" value="FtsA"/>
    <property type="match status" value="1"/>
</dbReference>
<sequence length="458" mass="49828">METEKMIVAIDLGSSSIVGVVGMREGDRIKITAVERVPSEGAVRRGCVVNVDEVASRVRKLVTMLENKLSAKIEKTYVAIAGQSVRSIRHTASRHLPEGTVITENLLADLYNEGRNFSIANADIVDIVPNEIVVNDFLVDNPVGMTATKIQIEMQLAVARQSITKNLRAVFAKLNLPIAGFILGVKADAEALLSKEDKENGCVLVNFGGGTTTVSVYCGGFLKYFVTIPLGGKSITMDIISLGFVDVEAERFKITLGSALLSNAEQLKGITLEGKGKNSIKPKDLNKATVVRIEEIVANVVNQIKESGYRTAVNGGIVISGNASQLKDLPELLHKESGMEVRCGNVSSSVSADKDTDVNLFAYSQAVGMLMLGDAVCLSRERESVKSSSRFWLFGGDDKKQSEQKKPKPQQQPKQEKVEKTKPVKKKQEKEKQSGGIFDKIRNQIVDIIGEDDNETMK</sequence>
<dbReference type="Gene3D" id="3.30.420.40">
    <property type="match status" value="2"/>
</dbReference>
<dbReference type="AlphaFoldDB" id="A0A9D9E397"/>
<comment type="subcellular location">
    <subcellularLocation>
        <location evidence="5">Cell membrane</location>
        <topology evidence="5">Peripheral membrane protein</topology>
        <orientation evidence="5">Cytoplasmic side</orientation>
    </subcellularLocation>
    <text evidence="5">Localizes to the Z ring in an FtsZ-dependent manner. Targeted to the membrane through a conserved C-terminal amphipathic helix.</text>
</comment>
<dbReference type="Pfam" id="PF02491">
    <property type="entry name" value="SHS2_FTSA"/>
    <property type="match status" value="1"/>
</dbReference>
<keyword evidence="3 5" id="KW-0472">Membrane</keyword>
<comment type="similarity">
    <text evidence="5 6">Belongs to the FtsA/MreB family.</text>
</comment>
<evidence type="ECO:0000259" key="8">
    <source>
        <dbReference type="SMART" id="SM00842"/>
    </source>
</evidence>
<dbReference type="Pfam" id="PF14450">
    <property type="entry name" value="FtsA"/>
    <property type="match status" value="1"/>
</dbReference>
<dbReference type="GO" id="GO:0032153">
    <property type="term" value="C:cell division site"/>
    <property type="evidence" value="ECO:0007669"/>
    <property type="project" value="UniProtKB-UniRule"/>
</dbReference>
<keyword evidence="2 5" id="KW-0132">Cell division</keyword>
<reference evidence="9" key="1">
    <citation type="submission" date="2020-10" db="EMBL/GenBank/DDBJ databases">
        <authorList>
            <person name="Gilroy R."/>
        </authorList>
    </citation>
    <scope>NUCLEOTIDE SEQUENCE</scope>
    <source>
        <strain evidence="9">G3-4614</strain>
    </source>
</reference>
<accession>A0A9D9E397</accession>
<feature type="domain" description="SHS2" evidence="8">
    <location>
        <begin position="7"/>
        <end position="192"/>
    </location>
</feature>
<dbReference type="SUPFAM" id="SSF53067">
    <property type="entry name" value="Actin-like ATPase domain"/>
    <property type="match status" value="2"/>
</dbReference>
<dbReference type="PANTHER" id="PTHR32432">
    <property type="entry name" value="CELL DIVISION PROTEIN FTSA-RELATED"/>
    <property type="match status" value="1"/>
</dbReference>
<dbReference type="HAMAP" id="MF_02033">
    <property type="entry name" value="FtsA"/>
    <property type="match status" value="1"/>
</dbReference>
<dbReference type="InterPro" id="IPR020823">
    <property type="entry name" value="Cell_div_FtsA"/>
</dbReference>
<reference evidence="9" key="2">
    <citation type="journal article" date="2021" name="PeerJ">
        <title>Extensive microbial diversity within the chicken gut microbiome revealed by metagenomics and culture.</title>
        <authorList>
            <person name="Gilroy R."/>
            <person name="Ravi A."/>
            <person name="Getino M."/>
            <person name="Pursley I."/>
            <person name="Horton D.L."/>
            <person name="Alikhan N.F."/>
            <person name="Baker D."/>
            <person name="Gharbi K."/>
            <person name="Hall N."/>
            <person name="Watson M."/>
            <person name="Adriaenssens E.M."/>
            <person name="Foster-Nyarko E."/>
            <person name="Jarju S."/>
            <person name="Secka A."/>
            <person name="Antonio M."/>
            <person name="Oren A."/>
            <person name="Chaudhuri R.R."/>
            <person name="La Ragione R."/>
            <person name="Hildebrand F."/>
            <person name="Pallen M.J."/>
        </authorList>
    </citation>
    <scope>NUCLEOTIDE SEQUENCE</scope>
    <source>
        <strain evidence="9">G3-4614</strain>
    </source>
</reference>
<gene>
    <name evidence="5 9" type="primary">ftsA</name>
    <name evidence="9" type="ORF">IAC54_00605</name>
</gene>
<dbReference type="NCBIfam" id="TIGR01174">
    <property type="entry name" value="ftsA"/>
    <property type="match status" value="1"/>
</dbReference>
<proteinExistence type="inferred from homology"/>
<protein>
    <recommendedName>
        <fullName evidence="5 6">Cell division protein FtsA</fullName>
    </recommendedName>
</protein>
<feature type="compositionally biased region" description="Basic and acidic residues" evidence="7">
    <location>
        <begin position="414"/>
        <end position="433"/>
    </location>
</feature>
<keyword evidence="4 5" id="KW-0131">Cell cycle</keyword>
<dbReference type="Proteomes" id="UP000823636">
    <property type="component" value="Unassembled WGS sequence"/>
</dbReference>
<feature type="compositionally biased region" description="Basic and acidic residues" evidence="7">
    <location>
        <begin position="396"/>
        <end position="406"/>
    </location>
</feature>
<dbReference type="InterPro" id="IPR043129">
    <property type="entry name" value="ATPase_NBD"/>
</dbReference>
<name>A0A9D9E397_9BACT</name>
<dbReference type="PANTHER" id="PTHR32432:SF4">
    <property type="entry name" value="CELL DIVISION PROTEIN FTSA"/>
    <property type="match status" value="1"/>
</dbReference>
<dbReference type="InterPro" id="IPR050696">
    <property type="entry name" value="FtsA/MreB"/>
</dbReference>
<dbReference type="EMBL" id="JADIMW010000005">
    <property type="protein sequence ID" value="MBO8437386.1"/>
    <property type="molecule type" value="Genomic_DNA"/>
</dbReference>
<evidence type="ECO:0000256" key="4">
    <source>
        <dbReference type="ARBA" id="ARBA00023306"/>
    </source>
</evidence>
<evidence type="ECO:0000256" key="5">
    <source>
        <dbReference type="HAMAP-Rule" id="MF_02033"/>
    </source>
</evidence>
<evidence type="ECO:0000256" key="2">
    <source>
        <dbReference type="ARBA" id="ARBA00022618"/>
    </source>
</evidence>
<keyword evidence="1 5" id="KW-1003">Cell membrane</keyword>
<evidence type="ECO:0000313" key="10">
    <source>
        <dbReference type="Proteomes" id="UP000823636"/>
    </source>
</evidence>
<dbReference type="GO" id="GO:0043093">
    <property type="term" value="P:FtsZ-dependent cytokinesis"/>
    <property type="evidence" value="ECO:0007669"/>
    <property type="project" value="UniProtKB-UniRule"/>
</dbReference>
<evidence type="ECO:0000313" key="9">
    <source>
        <dbReference type="EMBL" id="MBO8437386.1"/>
    </source>
</evidence>
<feature type="region of interest" description="Disordered" evidence="7">
    <location>
        <begin position="396"/>
        <end position="438"/>
    </location>
</feature>
<evidence type="ECO:0000256" key="1">
    <source>
        <dbReference type="ARBA" id="ARBA00022475"/>
    </source>
</evidence>
<evidence type="ECO:0000256" key="7">
    <source>
        <dbReference type="SAM" id="MobiDB-lite"/>
    </source>
</evidence>
<evidence type="ECO:0000256" key="3">
    <source>
        <dbReference type="ARBA" id="ARBA00023136"/>
    </source>
</evidence>